<dbReference type="Proteomes" id="UP000013781">
    <property type="component" value="Unassembled WGS sequence"/>
</dbReference>
<evidence type="ECO:0000313" key="1">
    <source>
        <dbReference type="EMBL" id="EOH95210.1"/>
    </source>
</evidence>
<name>R2SJ15_9ENTE</name>
<dbReference type="AlphaFoldDB" id="R2SJ15"/>
<accession>R2SJ15</accession>
<comment type="caution">
    <text evidence="1">The sequence shown here is derived from an EMBL/GenBank/DDBJ whole genome shotgun (WGS) entry which is preliminary data.</text>
</comment>
<dbReference type="EMBL" id="AJAS01000027">
    <property type="protein sequence ID" value="EOH95210.1"/>
    <property type="molecule type" value="Genomic_DNA"/>
</dbReference>
<protein>
    <submittedName>
        <fullName evidence="1">Uncharacterized protein</fullName>
    </submittedName>
</protein>
<gene>
    <name evidence="1" type="ORF">UAY_03400</name>
</gene>
<sequence>MFTDKEYNQISEEVYWLDPKHEDYDSTMKTGAVRELAGIEYKILDVKHEPKNGMQAMAVAPVVNGKVDT</sequence>
<evidence type="ECO:0000313" key="2">
    <source>
        <dbReference type="Proteomes" id="UP000013781"/>
    </source>
</evidence>
<feature type="non-terminal residue" evidence="1">
    <location>
        <position position="69"/>
    </location>
</feature>
<organism evidence="1 2">
    <name type="scientific">Enterococcus moraviensis ATCC BAA-383</name>
    <dbReference type="NCBI Taxonomy" id="1158609"/>
    <lineage>
        <taxon>Bacteria</taxon>
        <taxon>Bacillati</taxon>
        <taxon>Bacillota</taxon>
        <taxon>Bacilli</taxon>
        <taxon>Lactobacillales</taxon>
        <taxon>Enterococcaceae</taxon>
        <taxon>Enterococcus</taxon>
    </lineage>
</organism>
<dbReference type="HOGENOM" id="CLU_192828_0_0_9"/>
<proteinExistence type="predicted"/>
<reference evidence="1 2" key="1">
    <citation type="submission" date="2013-02" db="EMBL/GenBank/DDBJ databases">
        <title>The Genome Sequence of Enterococcus moraviensis BAA-383.</title>
        <authorList>
            <consortium name="The Broad Institute Genome Sequencing Platform"/>
            <consortium name="The Broad Institute Genome Sequencing Center for Infectious Disease"/>
            <person name="Earl A.M."/>
            <person name="Gilmore M.S."/>
            <person name="Lebreton F."/>
            <person name="Walker B."/>
            <person name="Young S.K."/>
            <person name="Zeng Q."/>
            <person name="Gargeya S."/>
            <person name="Fitzgerald M."/>
            <person name="Haas B."/>
            <person name="Abouelleil A."/>
            <person name="Alvarado L."/>
            <person name="Arachchi H.M."/>
            <person name="Berlin A.M."/>
            <person name="Chapman S.B."/>
            <person name="Dewar J."/>
            <person name="Goldberg J."/>
            <person name="Griggs A."/>
            <person name="Gujja S."/>
            <person name="Hansen M."/>
            <person name="Howarth C."/>
            <person name="Imamovic A."/>
            <person name="Larimer J."/>
            <person name="McCowan C."/>
            <person name="Murphy C."/>
            <person name="Neiman D."/>
            <person name="Pearson M."/>
            <person name="Priest M."/>
            <person name="Roberts A."/>
            <person name="Saif S."/>
            <person name="Shea T."/>
            <person name="Sisk P."/>
            <person name="Sykes S."/>
            <person name="Wortman J."/>
            <person name="Nusbaum C."/>
            <person name="Birren B."/>
        </authorList>
    </citation>
    <scope>NUCLEOTIDE SEQUENCE [LARGE SCALE GENOMIC DNA]</scope>
    <source>
        <strain evidence="1 2">ATCC BAA-383</strain>
    </source>
</reference>